<name>A0AB39U6H8_9BIFI</name>
<gene>
    <name evidence="1" type="ORF">QN215_09885</name>
</gene>
<dbReference type="KEGG" id="baqk:QN215_09885"/>
<organism evidence="1">
    <name type="scientific">Bifidobacterium aquikefiricola</name>
    <dbReference type="NCBI Taxonomy" id="3059038"/>
    <lineage>
        <taxon>Bacteria</taxon>
        <taxon>Bacillati</taxon>
        <taxon>Actinomycetota</taxon>
        <taxon>Actinomycetes</taxon>
        <taxon>Bifidobacteriales</taxon>
        <taxon>Bifidobacteriaceae</taxon>
        <taxon>Bifidobacterium</taxon>
    </lineage>
</organism>
<dbReference type="Pfam" id="PF00106">
    <property type="entry name" value="adh_short"/>
    <property type="match status" value="1"/>
</dbReference>
<proteinExistence type="predicted"/>
<dbReference type="EMBL" id="CP129674">
    <property type="protein sequence ID" value="XDS44547.1"/>
    <property type="molecule type" value="Genomic_DNA"/>
</dbReference>
<reference evidence="1" key="1">
    <citation type="submission" date="2023-07" db="EMBL/GenBank/DDBJ databases">
        <title>Bifidobacterium aquikefiriaerophilum sp. nov. and Bifidobacterium eccum sp. nov., isolated from water kefir.</title>
        <authorList>
            <person name="Breselge S."/>
            <person name="Bellassi P."/>
            <person name="Barcenilla C."/>
            <person name="Alvarez-Ordonez A."/>
            <person name="Morelli L."/>
            <person name="Cotter P.D."/>
        </authorList>
    </citation>
    <scope>NUCLEOTIDE SEQUENCE</scope>
    <source>
        <strain evidence="1">WK041_4_12</strain>
    </source>
</reference>
<protein>
    <submittedName>
        <fullName evidence="1">SDR family NAD(P)-dependent oxidoreductase</fullName>
    </submittedName>
</protein>
<dbReference type="PANTHER" id="PTHR43431">
    <property type="entry name" value="OXIDOREDUCTASE, SHORT CHAIN DEHYDROGENASE/REDUCTASE FAMILY (AFU_ORTHOLOGUE AFUA_5G14000)"/>
    <property type="match status" value="1"/>
</dbReference>
<dbReference type="AlphaFoldDB" id="A0AB39U6H8"/>
<dbReference type="Gene3D" id="3.40.50.720">
    <property type="entry name" value="NAD(P)-binding Rossmann-like Domain"/>
    <property type="match status" value="1"/>
</dbReference>
<dbReference type="InterPro" id="IPR002347">
    <property type="entry name" value="SDR_fam"/>
</dbReference>
<dbReference type="PANTHER" id="PTHR43431:SF7">
    <property type="entry name" value="OXIDOREDUCTASE, SHORT CHAIN DEHYDROGENASE_REDUCTASE FAMILY (AFU_ORTHOLOGUE AFUA_5G14000)"/>
    <property type="match status" value="1"/>
</dbReference>
<evidence type="ECO:0000313" key="1">
    <source>
        <dbReference type="EMBL" id="XDS44547.1"/>
    </source>
</evidence>
<dbReference type="SUPFAM" id="SSF51735">
    <property type="entry name" value="NAD(P)-binding Rossmann-fold domains"/>
    <property type="match status" value="1"/>
</dbReference>
<dbReference type="CDD" id="cd05233">
    <property type="entry name" value="SDR_c"/>
    <property type="match status" value="1"/>
</dbReference>
<accession>A0AB39U6H8</accession>
<dbReference type="RefSeq" id="WP_369344123.1">
    <property type="nucleotide sequence ID" value="NZ_CP129674.1"/>
</dbReference>
<dbReference type="InterPro" id="IPR036291">
    <property type="entry name" value="NAD(P)-bd_dom_sf"/>
</dbReference>
<sequence length="234" mass="25093">MTNVIAIFGAGTGLGLSLAQRYGRAGYHVALVGHNPEHLKDLTEKLEEEGIETFGVTADLREVDSALSAVSAIREHFGRIDVLEYSPLPAQMGFVPALQLDAHTIETMSGIFLLSPVSIIHEVLPEMVERNSGAIFLTHGATVLHPSPNLSGIGTLQASVRHYLMSLKTELADTDIVLGSAVITALIKRSATAETIPESQLAQIPSIDPDDIATTYWNMQHGDGNFEVVLPAMS</sequence>